<dbReference type="KEGG" id="mpp:MICPUCDRAFT_38396"/>
<feature type="region of interest" description="Disordered" evidence="1">
    <location>
        <begin position="1"/>
        <end position="30"/>
    </location>
</feature>
<dbReference type="GeneID" id="9681447"/>
<feature type="region of interest" description="Disordered" evidence="1">
    <location>
        <begin position="105"/>
        <end position="128"/>
    </location>
</feature>
<reference evidence="2 3" key="1">
    <citation type="journal article" date="2009" name="Science">
        <title>Green evolution and dynamic adaptations revealed by genomes of the marine picoeukaryotes Micromonas.</title>
        <authorList>
            <person name="Worden A.Z."/>
            <person name="Lee J.H."/>
            <person name="Mock T."/>
            <person name="Rouze P."/>
            <person name="Simmons M.P."/>
            <person name="Aerts A.L."/>
            <person name="Allen A.E."/>
            <person name="Cuvelier M.L."/>
            <person name="Derelle E."/>
            <person name="Everett M.V."/>
            <person name="Foulon E."/>
            <person name="Grimwood J."/>
            <person name="Gundlach H."/>
            <person name="Henrissat B."/>
            <person name="Napoli C."/>
            <person name="McDonald S.M."/>
            <person name="Parker M.S."/>
            <person name="Rombauts S."/>
            <person name="Salamov A."/>
            <person name="Von Dassow P."/>
            <person name="Badger J.H."/>
            <person name="Coutinho P.M."/>
            <person name="Demir E."/>
            <person name="Dubchak I."/>
            <person name="Gentemann C."/>
            <person name="Eikrem W."/>
            <person name="Gready J.E."/>
            <person name="John U."/>
            <person name="Lanier W."/>
            <person name="Lindquist E.A."/>
            <person name="Lucas S."/>
            <person name="Mayer K.F."/>
            <person name="Moreau H."/>
            <person name="Not F."/>
            <person name="Otillar R."/>
            <person name="Panaud O."/>
            <person name="Pangilinan J."/>
            <person name="Paulsen I."/>
            <person name="Piegu B."/>
            <person name="Poliakov A."/>
            <person name="Robbens S."/>
            <person name="Schmutz J."/>
            <person name="Toulza E."/>
            <person name="Wyss T."/>
            <person name="Zelensky A."/>
            <person name="Zhou K."/>
            <person name="Armbrust E.V."/>
            <person name="Bhattacharya D."/>
            <person name="Goodenough U.W."/>
            <person name="Van de Peer Y."/>
            <person name="Grigoriev I.V."/>
        </authorList>
    </citation>
    <scope>NUCLEOTIDE SEQUENCE [LARGE SCALE GENOMIC DNA]</scope>
    <source>
        <strain evidence="2 3">CCMP1545</strain>
    </source>
</reference>
<evidence type="ECO:0000313" key="3">
    <source>
        <dbReference type="Proteomes" id="UP000001876"/>
    </source>
</evidence>
<feature type="compositionally biased region" description="Basic and acidic residues" evidence="1">
    <location>
        <begin position="14"/>
        <end position="30"/>
    </location>
</feature>
<feature type="compositionally biased region" description="Low complexity" evidence="1">
    <location>
        <begin position="1"/>
        <end position="12"/>
    </location>
</feature>
<accession>C1MJX3</accession>
<proteinExistence type="predicted"/>
<dbReference type="AlphaFoldDB" id="C1MJX3"/>
<dbReference type="Proteomes" id="UP000001876">
    <property type="component" value="Unassembled WGS sequence"/>
</dbReference>
<name>C1MJX3_MICPC</name>
<organism evidence="3">
    <name type="scientific">Micromonas pusilla (strain CCMP1545)</name>
    <name type="common">Picoplanktonic green alga</name>
    <dbReference type="NCBI Taxonomy" id="564608"/>
    <lineage>
        <taxon>Eukaryota</taxon>
        <taxon>Viridiplantae</taxon>
        <taxon>Chlorophyta</taxon>
        <taxon>Mamiellophyceae</taxon>
        <taxon>Mamiellales</taxon>
        <taxon>Mamiellaceae</taxon>
        <taxon>Micromonas</taxon>
    </lineage>
</organism>
<protein>
    <submittedName>
        <fullName evidence="2">Predicted protein</fullName>
    </submittedName>
</protein>
<dbReference type="RefSeq" id="XP_003055896.1">
    <property type="nucleotide sequence ID" value="XM_003055850.1"/>
</dbReference>
<evidence type="ECO:0000313" key="2">
    <source>
        <dbReference type="EMBL" id="EEH59272.1"/>
    </source>
</evidence>
<gene>
    <name evidence="2" type="ORF">MICPUCDRAFT_38396</name>
</gene>
<keyword evidence="3" id="KW-1185">Reference proteome</keyword>
<evidence type="ECO:0000256" key="1">
    <source>
        <dbReference type="SAM" id="MobiDB-lite"/>
    </source>
</evidence>
<sequence length="128" mass="13301">MALTTSSLASSLNHGRDLVSPDGIEQSKHDRISVTTASVAAGDVESIADVNALPRVTPASTRVTLSDSAFTVVSMRSANLCEYAKLISVNDLSCSVGGGVATSVEEREYSNSRASSRARRRGAGKEGV</sequence>
<dbReference type="EMBL" id="GG663736">
    <property type="protein sequence ID" value="EEH59272.1"/>
    <property type="molecule type" value="Genomic_DNA"/>
</dbReference>